<dbReference type="InterPro" id="IPR053249">
    <property type="entry name" value="LFS"/>
</dbReference>
<dbReference type="Gene3D" id="3.30.530.20">
    <property type="match status" value="1"/>
</dbReference>
<name>A0AAN9MHL5_CANGL</name>
<organism evidence="1 2">
    <name type="scientific">Canavalia gladiata</name>
    <name type="common">Sword bean</name>
    <name type="synonym">Dolichos gladiatus</name>
    <dbReference type="NCBI Taxonomy" id="3824"/>
    <lineage>
        <taxon>Eukaryota</taxon>
        <taxon>Viridiplantae</taxon>
        <taxon>Streptophyta</taxon>
        <taxon>Embryophyta</taxon>
        <taxon>Tracheophyta</taxon>
        <taxon>Spermatophyta</taxon>
        <taxon>Magnoliopsida</taxon>
        <taxon>eudicotyledons</taxon>
        <taxon>Gunneridae</taxon>
        <taxon>Pentapetalae</taxon>
        <taxon>rosids</taxon>
        <taxon>fabids</taxon>
        <taxon>Fabales</taxon>
        <taxon>Fabaceae</taxon>
        <taxon>Papilionoideae</taxon>
        <taxon>50 kb inversion clade</taxon>
        <taxon>NPAAA clade</taxon>
        <taxon>indigoferoid/millettioid clade</taxon>
        <taxon>Phaseoleae</taxon>
        <taxon>Canavalia</taxon>
    </lineage>
</organism>
<protein>
    <recommendedName>
        <fullName evidence="3">Lachrymatory-factor synthase-like</fullName>
    </recommendedName>
</protein>
<dbReference type="PANTHER" id="PTHR33789">
    <property type="entry name" value="LACHRYMATORY-FACTOR SYNTHASE"/>
    <property type="match status" value="1"/>
</dbReference>
<evidence type="ECO:0008006" key="3">
    <source>
        <dbReference type="Google" id="ProtNLM"/>
    </source>
</evidence>
<sequence>MAAESEPKWEGKAIVELPGKEAESAWSAIQDFCNLHKWIPLDTCYYVEGIQGQPGLIRYCASTVKDPESQTPTIKWAKEKLLTIDPIQHSLSYEVGENNMGFNSYVGTFQVLPLNGDPKLGCKIEWGFLCDPVEGWTFQALNSYIENALQFMANKIHLACSLPA</sequence>
<gene>
    <name evidence="1" type="ORF">VNO77_11015</name>
</gene>
<evidence type="ECO:0000313" key="1">
    <source>
        <dbReference type="EMBL" id="KAK7351503.1"/>
    </source>
</evidence>
<reference evidence="1 2" key="1">
    <citation type="submission" date="2024-01" db="EMBL/GenBank/DDBJ databases">
        <title>The genomes of 5 underutilized Papilionoideae crops provide insights into root nodulation and disease resistanc.</title>
        <authorList>
            <person name="Jiang F."/>
        </authorList>
    </citation>
    <scope>NUCLEOTIDE SEQUENCE [LARGE SCALE GENOMIC DNA]</scope>
    <source>
        <strain evidence="1">LVBAO_FW01</strain>
        <tissue evidence="1">Leaves</tissue>
    </source>
</reference>
<dbReference type="FunFam" id="3.30.530.20:FF:000064">
    <property type="entry name" value="Lachrymatory-factor synthase"/>
    <property type="match status" value="1"/>
</dbReference>
<evidence type="ECO:0000313" key="2">
    <source>
        <dbReference type="Proteomes" id="UP001367508"/>
    </source>
</evidence>
<dbReference type="InterPro" id="IPR023393">
    <property type="entry name" value="START-like_dom_sf"/>
</dbReference>
<proteinExistence type="predicted"/>
<dbReference type="AlphaFoldDB" id="A0AAN9MHL5"/>
<dbReference type="CDD" id="cd07821">
    <property type="entry name" value="PYR_PYL_RCAR_like"/>
    <property type="match status" value="1"/>
</dbReference>
<accession>A0AAN9MHL5</accession>
<dbReference type="SUPFAM" id="SSF55961">
    <property type="entry name" value="Bet v1-like"/>
    <property type="match status" value="1"/>
</dbReference>
<dbReference type="Proteomes" id="UP001367508">
    <property type="component" value="Unassembled WGS sequence"/>
</dbReference>
<dbReference type="GO" id="GO:0004864">
    <property type="term" value="F:protein phosphatase inhibitor activity"/>
    <property type="evidence" value="ECO:0007669"/>
    <property type="project" value="UniProtKB-ARBA"/>
</dbReference>
<comment type="caution">
    <text evidence="1">The sequence shown here is derived from an EMBL/GenBank/DDBJ whole genome shotgun (WGS) entry which is preliminary data.</text>
</comment>
<dbReference type="Pfam" id="PF10604">
    <property type="entry name" value="Polyketide_cyc2"/>
    <property type="match status" value="1"/>
</dbReference>
<keyword evidence="2" id="KW-1185">Reference proteome</keyword>
<dbReference type="InterPro" id="IPR019587">
    <property type="entry name" value="Polyketide_cyclase/dehydratase"/>
</dbReference>
<dbReference type="PANTHER" id="PTHR33789:SF11">
    <property type="entry name" value="OS05G0202300 PROTEIN"/>
    <property type="match status" value="1"/>
</dbReference>
<dbReference type="EMBL" id="JAYMYQ010000002">
    <property type="protein sequence ID" value="KAK7351503.1"/>
    <property type="molecule type" value="Genomic_DNA"/>
</dbReference>